<accession>A0A1G4NXJ5</accession>
<protein>
    <submittedName>
        <fullName evidence="1">Uncharacterized protein</fullName>
    </submittedName>
</protein>
<evidence type="ECO:0000313" key="1">
    <source>
        <dbReference type="EMBL" id="SCW23377.1"/>
    </source>
</evidence>
<sequence length="95" mass="11001">MNHCIITAQIVTWPHVQVSNWNKEVATFFIRIANPKRGKPYSYIRVKARNKTGKNSLSMYYKGDYLVFEGSVAIHKLKPSIVLNLIKEHPIVLEF</sequence>
<dbReference type="EMBL" id="LT622873">
    <property type="protein sequence ID" value="SCW23377.1"/>
    <property type="molecule type" value="Genomic_DNA"/>
</dbReference>
<keyword evidence="1" id="KW-0150">Chloroplast</keyword>
<dbReference type="AlphaFoldDB" id="A0A1G4NXJ5"/>
<proteinExistence type="predicted"/>
<organism evidence="1">
    <name type="scientific">Scinaia undulata</name>
    <dbReference type="NCBI Taxonomy" id="1884664"/>
    <lineage>
        <taxon>Eukaryota</taxon>
        <taxon>Rhodophyta</taxon>
        <taxon>Florideophyceae</taxon>
        <taxon>Nemaliophycidae</taxon>
        <taxon>Nemaliales</taxon>
        <taxon>Scinaiaceae</taxon>
        <taxon>Scinaia</taxon>
    </lineage>
</organism>
<dbReference type="RefSeq" id="YP_009314922.1">
    <property type="nucleotide sequence ID" value="NC_031664.1"/>
</dbReference>
<keyword evidence="1" id="KW-0934">Plastid</keyword>
<dbReference type="SUPFAM" id="SSF50249">
    <property type="entry name" value="Nucleic acid-binding proteins"/>
    <property type="match status" value="1"/>
</dbReference>
<dbReference type="GeneID" id="30001176"/>
<dbReference type="Gene3D" id="2.40.50.140">
    <property type="entry name" value="Nucleic acid-binding proteins"/>
    <property type="match status" value="1"/>
</dbReference>
<name>A0A1G4NXJ5_9FLOR</name>
<gene>
    <name evidence="1" type="primary">ycf41</name>
    <name evidence="1" type="ORF">J0081_107</name>
</gene>
<reference evidence="1" key="1">
    <citation type="submission" date="2016-10" db="EMBL/GenBank/DDBJ databases">
        <title>Chloroplast genomes as a tool to resolve red algal phylogenies: a case study in the Nemaliales.</title>
        <authorList>
            <person name="Costa J.F."/>
            <person name="Lin S.M."/>
            <person name="Macaya E.C."/>
            <person name="Fernandez-Garcia C."/>
            <person name="Verbruggen H."/>
        </authorList>
    </citation>
    <scope>NUCLEOTIDE SEQUENCE</scope>
    <source>
        <strain evidence="1">J.0081</strain>
    </source>
</reference>
<dbReference type="InterPro" id="IPR012340">
    <property type="entry name" value="NA-bd_OB-fold"/>
</dbReference>
<reference evidence="1" key="2">
    <citation type="submission" date="2016-10" db="EMBL/GenBank/DDBJ databases">
        <authorList>
            <person name="de Groot N.N."/>
        </authorList>
    </citation>
    <scope>NUCLEOTIDE SEQUENCE</scope>
    <source>
        <strain evidence="1">J.0081</strain>
    </source>
</reference>
<geneLocation type="chloroplast" evidence="1"/>